<dbReference type="PROSITE" id="PS00041">
    <property type="entry name" value="HTH_ARAC_FAMILY_1"/>
    <property type="match status" value="1"/>
</dbReference>
<dbReference type="PANTHER" id="PTHR46796">
    <property type="entry name" value="HTH-TYPE TRANSCRIPTIONAL ACTIVATOR RHAS-RELATED"/>
    <property type="match status" value="1"/>
</dbReference>
<dbReference type="InterPro" id="IPR032783">
    <property type="entry name" value="AraC_lig"/>
</dbReference>
<dbReference type="EMBL" id="QUNO01000015">
    <property type="protein sequence ID" value="REH37032.1"/>
    <property type="molecule type" value="Genomic_DNA"/>
</dbReference>
<dbReference type="OrthoDB" id="241790at2"/>
<dbReference type="InterPro" id="IPR009057">
    <property type="entry name" value="Homeodomain-like_sf"/>
</dbReference>
<reference evidence="6 7" key="1">
    <citation type="submission" date="2018-08" db="EMBL/GenBank/DDBJ databases">
        <title>Genomic Encyclopedia of Archaeal and Bacterial Type Strains, Phase II (KMG-II): from individual species to whole genera.</title>
        <authorList>
            <person name="Goeker M."/>
        </authorList>
    </citation>
    <scope>NUCLEOTIDE SEQUENCE [LARGE SCALE GENOMIC DNA]</scope>
    <source>
        <strain evidence="6 7">DSM 45791</strain>
    </source>
</reference>
<evidence type="ECO:0000259" key="5">
    <source>
        <dbReference type="PROSITE" id="PS01124"/>
    </source>
</evidence>
<keyword evidence="3" id="KW-0010">Activator</keyword>
<evidence type="ECO:0000313" key="6">
    <source>
        <dbReference type="EMBL" id="REH37032.1"/>
    </source>
</evidence>
<evidence type="ECO:0000256" key="4">
    <source>
        <dbReference type="ARBA" id="ARBA00023163"/>
    </source>
</evidence>
<dbReference type="SMART" id="SM00342">
    <property type="entry name" value="HTH_ARAC"/>
    <property type="match status" value="1"/>
</dbReference>
<dbReference type="Proteomes" id="UP000256269">
    <property type="component" value="Unassembled WGS sequence"/>
</dbReference>
<evidence type="ECO:0000313" key="7">
    <source>
        <dbReference type="Proteomes" id="UP000256269"/>
    </source>
</evidence>
<gene>
    <name evidence="6" type="ORF">BCF44_11536</name>
</gene>
<dbReference type="AlphaFoldDB" id="A0A3E0H1Q1"/>
<dbReference type="InterPro" id="IPR018060">
    <property type="entry name" value="HTH_AraC"/>
</dbReference>
<evidence type="ECO:0000256" key="3">
    <source>
        <dbReference type="ARBA" id="ARBA00023159"/>
    </source>
</evidence>
<keyword evidence="2 6" id="KW-0238">DNA-binding</keyword>
<organism evidence="6 7">
    <name type="scientific">Kutzneria buriramensis</name>
    <dbReference type="NCBI Taxonomy" id="1045776"/>
    <lineage>
        <taxon>Bacteria</taxon>
        <taxon>Bacillati</taxon>
        <taxon>Actinomycetota</taxon>
        <taxon>Actinomycetes</taxon>
        <taxon>Pseudonocardiales</taxon>
        <taxon>Pseudonocardiaceae</taxon>
        <taxon>Kutzneria</taxon>
    </lineage>
</organism>
<evidence type="ECO:0000256" key="2">
    <source>
        <dbReference type="ARBA" id="ARBA00023125"/>
    </source>
</evidence>
<dbReference type="SUPFAM" id="SSF51215">
    <property type="entry name" value="Regulatory protein AraC"/>
    <property type="match status" value="1"/>
</dbReference>
<proteinExistence type="predicted"/>
<dbReference type="InterPro" id="IPR050204">
    <property type="entry name" value="AraC_XylS_family_regulators"/>
</dbReference>
<dbReference type="InterPro" id="IPR037923">
    <property type="entry name" value="HTH-like"/>
</dbReference>
<dbReference type="Pfam" id="PF12833">
    <property type="entry name" value="HTH_18"/>
    <property type="match status" value="1"/>
</dbReference>
<dbReference type="PROSITE" id="PS01124">
    <property type="entry name" value="HTH_ARAC_FAMILY_2"/>
    <property type="match status" value="1"/>
</dbReference>
<dbReference type="PRINTS" id="PR00032">
    <property type="entry name" value="HTHARAC"/>
</dbReference>
<dbReference type="PANTHER" id="PTHR46796:SF7">
    <property type="entry name" value="ARAC FAMILY TRANSCRIPTIONAL REGULATOR"/>
    <property type="match status" value="1"/>
</dbReference>
<keyword evidence="7" id="KW-1185">Reference proteome</keyword>
<dbReference type="InterPro" id="IPR020449">
    <property type="entry name" value="Tscrpt_reg_AraC-type_HTH"/>
</dbReference>
<keyword evidence="4" id="KW-0804">Transcription</keyword>
<dbReference type="Pfam" id="PF12852">
    <property type="entry name" value="Cupin_6"/>
    <property type="match status" value="1"/>
</dbReference>
<protein>
    <submittedName>
        <fullName evidence="6">AraC-like DNA-binding protein</fullName>
    </submittedName>
</protein>
<dbReference type="InterPro" id="IPR018062">
    <property type="entry name" value="HTH_AraC-typ_CS"/>
</dbReference>
<dbReference type="Gene3D" id="1.10.10.60">
    <property type="entry name" value="Homeodomain-like"/>
    <property type="match status" value="2"/>
</dbReference>
<sequence>MPPAPENFADSPPDALSDLLQAVHLRGGEITRSVADRPRRDRHPAGRRMLHIVEHGAVRLEFRGSDPVDLGSGDMALLARGDAHVVRAADAGWMTGGFVVDHPVADPLLTVLPAAIVIRADSPGVPWLTMGLRLMLDEFTDPRPGSRVMLSRLLDLLFIRALRVWAAAGQQSRPGWLTAAMDPAVGPVLSAIHRDPTRDWSVDDLAALASLSRSAFATRFAALLGQPPVAYVHRQRLDRAAHLLASTTESVARIATRVGYTSDAAFSRAFTRAYGESPRTWRKTAQPPP</sequence>
<name>A0A3E0H1Q1_9PSEU</name>
<dbReference type="SUPFAM" id="SSF46689">
    <property type="entry name" value="Homeodomain-like"/>
    <property type="match status" value="2"/>
</dbReference>
<dbReference type="GO" id="GO:0043565">
    <property type="term" value="F:sequence-specific DNA binding"/>
    <property type="evidence" value="ECO:0007669"/>
    <property type="project" value="InterPro"/>
</dbReference>
<evidence type="ECO:0000256" key="1">
    <source>
        <dbReference type="ARBA" id="ARBA00023015"/>
    </source>
</evidence>
<comment type="caution">
    <text evidence="6">The sequence shown here is derived from an EMBL/GenBank/DDBJ whole genome shotgun (WGS) entry which is preliminary data.</text>
</comment>
<accession>A0A3E0H1Q1</accession>
<dbReference type="RefSeq" id="WP_116179195.1">
    <property type="nucleotide sequence ID" value="NZ_CP144375.1"/>
</dbReference>
<dbReference type="GO" id="GO:0003700">
    <property type="term" value="F:DNA-binding transcription factor activity"/>
    <property type="evidence" value="ECO:0007669"/>
    <property type="project" value="InterPro"/>
</dbReference>
<feature type="domain" description="HTH araC/xylS-type" evidence="5">
    <location>
        <begin position="186"/>
        <end position="284"/>
    </location>
</feature>
<keyword evidence="1" id="KW-0805">Transcription regulation</keyword>